<dbReference type="OrthoDB" id="193051at2"/>
<dbReference type="InterPro" id="IPR022584">
    <property type="entry name" value="DUF2937"/>
</dbReference>
<dbReference type="Proteomes" id="UP000237889">
    <property type="component" value="Chromosome"/>
</dbReference>
<evidence type="ECO:0000256" key="1">
    <source>
        <dbReference type="SAM" id="Coils"/>
    </source>
</evidence>
<feature type="coiled-coil region" evidence="1">
    <location>
        <begin position="84"/>
        <end position="147"/>
    </location>
</feature>
<evidence type="ECO:0000256" key="2">
    <source>
        <dbReference type="SAM" id="Phobius"/>
    </source>
</evidence>
<dbReference type="KEGG" id="phr:C6569_07285"/>
<feature type="transmembrane region" description="Helical" evidence="2">
    <location>
        <begin position="182"/>
        <end position="201"/>
    </location>
</feature>
<sequence length="215" mass="24150">MGERLRGSRRAAYQAVERERMSAVFVHDRGERRAPAPCPFSVAARTSPMILRRIVFFLALVLGVVASQVPEFAQQYRQRLGGAVDELNRIIRAFDADAARLQMNRDTGLERLLGNPDDFVRQRGEQIRADAARAARLEAQLQSYESAGPFWRLATFARSYEPEIARRAAQNFEPAVPVTSEGLVMTALGFLVGWLGGRAVIAPIQRRRRTRTLRA</sequence>
<dbReference type="AlphaFoldDB" id="A0A2S0N9N3"/>
<reference evidence="3 4" key="1">
    <citation type="submission" date="2018-03" db="EMBL/GenBank/DDBJ databases">
        <title>Genome sequencing of Phreatobacter sp.</title>
        <authorList>
            <person name="Kim S.-J."/>
            <person name="Heo J."/>
            <person name="Kwon S.-W."/>
        </authorList>
    </citation>
    <scope>NUCLEOTIDE SEQUENCE [LARGE SCALE GENOMIC DNA]</scope>
    <source>
        <strain evidence="3 4">S-12</strain>
    </source>
</reference>
<accession>A0A2S0N9N3</accession>
<dbReference type="Pfam" id="PF11157">
    <property type="entry name" value="DUF2937"/>
    <property type="match status" value="1"/>
</dbReference>
<keyword evidence="2" id="KW-0472">Membrane</keyword>
<evidence type="ECO:0000313" key="3">
    <source>
        <dbReference type="EMBL" id="AVO44880.1"/>
    </source>
</evidence>
<organism evidence="3 4">
    <name type="scientific">Phreatobacter cathodiphilus</name>
    <dbReference type="NCBI Taxonomy" id="1868589"/>
    <lineage>
        <taxon>Bacteria</taxon>
        <taxon>Pseudomonadati</taxon>
        <taxon>Pseudomonadota</taxon>
        <taxon>Alphaproteobacteria</taxon>
        <taxon>Hyphomicrobiales</taxon>
        <taxon>Phreatobacteraceae</taxon>
        <taxon>Phreatobacter</taxon>
    </lineage>
</organism>
<keyword evidence="2" id="KW-1133">Transmembrane helix</keyword>
<feature type="transmembrane region" description="Helical" evidence="2">
    <location>
        <begin position="50"/>
        <end position="69"/>
    </location>
</feature>
<dbReference type="EMBL" id="CP027668">
    <property type="protein sequence ID" value="AVO44880.1"/>
    <property type="molecule type" value="Genomic_DNA"/>
</dbReference>
<gene>
    <name evidence="3" type="ORF">C6569_07285</name>
</gene>
<evidence type="ECO:0000313" key="4">
    <source>
        <dbReference type="Proteomes" id="UP000237889"/>
    </source>
</evidence>
<keyword evidence="1" id="KW-0175">Coiled coil</keyword>
<name>A0A2S0N9N3_9HYPH</name>
<proteinExistence type="predicted"/>
<keyword evidence="4" id="KW-1185">Reference proteome</keyword>
<keyword evidence="2" id="KW-0812">Transmembrane</keyword>
<protein>
    <submittedName>
        <fullName evidence="3">DUF2937 domain-containing protein</fullName>
    </submittedName>
</protein>